<dbReference type="Pfam" id="PF02602">
    <property type="entry name" value="HEM4"/>
    <property type="match status" value="1"/>
</dbReference>
<dbReference type="GO" id="GO:0004852">
    <property type="term" value="F:uroporphyrinogen-III synthase activity"/>
    <property type="evidence" value="ECO:0007669"/>
    <property type="project" value="InterPro"/>
</dbReference>
<dbReference type="Gene3D" id="3.40.50.10090">
    <property type="match status" value="1"/>
</dbReference>
<proteinExistence type="predicted"/>
<protein>
    <submittedName>
        <fullName evidence="2">Uroporphyrinogen-III synthase</fullName>
    </submittedName>
</protein>
<dbReference type="InterPro" id="IPR036108">
    <property type="entry name" value="4pyrrol_syn_uPrphyn_synt_sf"/>
</dbReference>
<gene>
    <name evidence="2" type="ORF">KK488_09600</name>
</gene>
<evidence type="ECO:0000313" key="2">
    <source>
        <dbReference type="EMBL" id="MBT2187197.1"/>
    </source>
</evidence>
<dbReference type="InterPro" id="IPR003754">
    <property type="entry name" value="4pyrrol_synth_uPrphyn_synth"/>
</dbReference>
<keyword evidence="3" id="KW-1185">Reference proteome</keyword>
<name>A0A9X1IR88_9SPHN</name>
<comment type="caution">
    <text evidence="2">The sequence shown here is derived from an EMBL/GenBank/DDBJ whole genome shotgun (WGS) entry which is preliminary data.</text>
</comment>
<dbReference type="SUPFAM" id="SSF69618">
    <property type="entry name" value="HemD-like"/>
    <property type="match status" value="1"/>
</dbReference>
<dbReference type="AlphaFoldDB" id="A0A9X1IR88"/>
<dbReference type="EMBL" id="JAHGAW010000005">
    <property type="protein sequence ID" value="MBT2187197.1"/>
    <property type="molecule type" value="Genomic_DNA"/>
</dbReference>
<dbReference type="Proteomes" id="UP001138757">
    <property type="component" value="Unassembled WGS sequence"/>
</dbReference>
<sequence>MRIWITRTAPDNGLTARHLERMGHDVIRAPVLEIRRVPSSVPRAPAAIAFSSVNGVRHHPAQADLFRLPVFAVGDRTAEVAQQAGYHQVFSANGAVEDLQRLILQKISAARIVHFCAREAAGNLTVFLKRCGYLAERSIVYAAEPVPLRALVEVRRALSQIDGIMVHSPRAAERVARVLKGLQWNGTIWCISKACMNKFSDVPGIALFAARQPTEASMMELVRDQPTCQAVRQVASIARVPWSSVRTAHSRRPPANDNLSHSR</sequence>
<organism evidence="2 3">
    <name type="scientific">Sphingobium nicotianae</name>
    <dbReference type="NCBI Taxonomy" id="2782607"/>
    <lineage>
        <taxon>Bacteria</taxon>
        <taxon>Pseudomonadati</taxon>
        <taxon>Pseudomonadota</taxon>
        <taxon>Alphaproteobacteria</taxon>
        <taxon>Sphingomonadales</taxon>
        <taxon>Sphingomonadaceae</taxon>
        <taxon>Sphingobium</taxon>
    </lineage>
</organism>
<evidence type="ECO:0000313" key="3">
    <source>
        <dbReference type="Proteomes" id="UP001138757"/>
    </source>
</evidence>
<dbReference type="GO" id="GO:0033014">
    <property type="term" value="P:tetrapyrrole biosynthetic process"/>
    <property type="evidence" value="ECO:0007669"/>
    <property type="project" value="InterPro"/>
</dbReference>
<dbReference type="CDD" id="cd06578">
    <property type="entry name" value="HemD"/>
    <property type="match status" value="1"/>
</dbReference>
<dbReference type="RefSeq" id="WP_214622933.1">
    <property type="nucleotide sequence ID" value="NZ_JAHGAW010000005.1"/>
</dbReference>
<evidence type="ECO:0000259" key="1">
    <source>
        <dbReference type="Pfam" id="PF02602"/>
    </source>
</evidence>
<feature type="domain" description="Tetrapyrrole biosynthesis uroporphyrinogen III synthase" evidence="1">
    <location>
        <begin position="16"/>
        <end position="218"/>
    </location>
</feature>
<reference evidence="2" key="1">
    <citation type="submission" date="2021-05" db="EMBL/GenBank/DDBJ databases">
        <title>Genome of Sphingobium sp. strain.</title>
        <authorList>
            <person name="Fan R."/>
        </authorList>
    </citation>
    <scope>NUCLEOTIDE SEQUENCE</scope>
    <source>
        <strain evidence="2">H33</strain>
    </source>
</reference>
<accession>A0A9X1IR88</accession>